<evidence type="ECO:0000256" key="1">
    <source>
        <dbReference type="SAM" id="MobiDB-lite"/>
    </source>
</evidence>
<gene>
    <name evidence="2" type="ORF">H257_09129</name>
</gene>
<dbReference type="RefSeq" id="XP_009833550.1">
    <property type="nucleotide sequence ID" value="XM_009835248.1"/>
</dbReference>
<feature type="region of interest" description="Disordered" evidence="1">
    <location>
        <begin position="267"/>
        <end position="293"/>
    </location>
</feature>
<dbReference type="VEuPathDB" id="FungiDB:H257_09129"/>
<organism evidence="2">
    <name type="scientific">Aphanomyces astaci</name>
    <name type="common">Crayfish plague agent</name>
    <dbReference type="NCBI Taxonomy" id="112090"/>
    <lineage>
        <taxon>Eukaryota</taxon>
        <taxon>Sar</taxon>
        <taxon>Stramenopiles</taxon>
        <taxon>Oomycota</taxon>
        <taxon>Saprolegniomycetes</taxon>
        <taxon>Saprolegniales</taxon>
        <taxon>Verrucalvaceae</taxon>
        <taxon>Aphanomyces</taxon>
    </lineage>
</organism>
<dbReference type="EMBL" id="KI913135">
    <property type="protein sequence ID" value="ETV76638.1"/>
    <property type="molecule type" value="Genomic_DNA"/>
</dbReference>
<dbReference type="AlphaFoldDB" id="W4GCI0"/>
<evidence type="ECO:0000313" key="2">
    <source>
        <dbReference type="EMBL" id="ETV76638.1"/>
    </source>
</evidence>
<protein>
    <submittedName>
        <fullName evidence="2">Uncharacterized protein</fullName>
    </submittedName>
</protein>
<proteinExistence type="predicted"/>
<reference evidence="2" key="1">
    <citation type="submission" date="2013-12" db="EMBL/GenBank/DDBJ databases">
        <title>The Genome Sequence of Aphanomyces astaci APO3.</title>
        <authorList>
            <consortium name="The Broad Institute Genomics Platform"/>
            <person name="Russ C."/>
            <person name="Tyler B."/>
            <person name="van West P."/>
            <person name="Dieguez-Uribeondo J."/>
            <person name="Young S.K."/>
            <person name="Zeng Q."/>
            <person name="Gargeya S."/>
            <person name="Fitzgerald M."/>
            <person name="Abouelleil A."/>
            <person name="Alvarado L."/>
            <person name="Chapman S.B."/>
            <person name="Gainer-Dewar J."/>
            <person name="Goldberg J."/>
            <person name="Griggs A."/>
            <person name="Gujja S."/>
            <person name="Hansen M."/>
            <person name="Howarth C."/>
            <person name="Imamovic A."/>
            <person name="Ireland A."/>
            <person name="Larimer J."/>
            <person name="McCowan C."/>
            <person name="Murphy C."/>
            <person name="Pearson M."/>
            <person name="Poon T.W."/>
            <person name="Priest M."/>
            <person name="Roberts A."/>
            <person name="Saif S."/>
            <person name="Shea T."/>
            <person name="Sykes S."/>
            <person name="Wortman J."/>
            <person name="Nusbaum C."/>
            <person name="Birren B."/>
        </authorList>
    </citation>
    <scope>NUCLEOTIDE SEQUENCE [LARGE SCALE GENOMIC DNA]</scope>
    <source>
        <strain evidence="2">APO3</strain>
    </source>
</reference>
<feature type="compositionally biased region" description="Basic and acidic residues" evidence="1">
    <location>
        <begin position="67"/>
        <end position="84"/>
    </location>
</feature>
<feature type="region of interest" description="Disordered" evidence="1">
    <location>
        <begin position="176"/>
        <end position="219"/>
    </location>
</feature>
<feature type="region of interest" description="Disordered" evidence="1">
    <location>
        <begin position="62"/>
        <end position="93"/>
    </location>
</feature>
<dbReference type="GeneID" id="20811125"/>
<name>W4GCI0_APHAT</name>
<sequence length="293" mass="31474">MAAVASAASFRVASAPVDRHLTAEQQYRAEKFVGLLYRGAAQEEGPTRRLKEEGENDVVAAGAAPEEEYRHLEAQQDKESEVRGATRPQRRLSFTDAAAPVDRHLAAEQRFQELKHVGILSRGAAQEEGPTRSLTDYLFVPVLPSAHIQNEEGDIRAGQKPTGGFFELPAEFRSANKHTPKQPNAHSAEGPPKRTARTPKSSGAATDTHELPHGASVGVDSVILDGPSRRLAGQQQHAGQDLFTVGLDTLRDFLFVPVLPYSIGADEAKAEPTPSDDAGAVGIQQVGHESPSD</sequence>
<accession>W4GCI0</accession>